<keyword evidence="3 10" id="KW-0699">rRNA-binding</keyword>
<feature type="region of interest" description="Disordered" evidence="11">
    <location>
        <begin position="317"/>
        <end position="370"/>
    </location>
</feature>
<dbReference type="PANTHER" id="PTHR11831">
    <property type="entry name" value="30S 40S RIBOSOMAL PROTEIN"/>
    <property type="match status" value="1"/>
</dbReference>
<evidence type="ECO:0000256" key="10">
    <source>
        <dbReference type="PROSITE-ProRule" id="PRU00182"/>
    </source>
</evidence>
<feature type="compositionally biased region" description="Basic and acidic residues" evidence="11">
    <location>
        <begin position="317"/>
        <end position="331"/>
    </location>
</feature>
<dbReference type="GO" id="GO:0019843">
    <property type="term" value="F:rRNA binding"/>
    <property type="evidence" value="ECO:0007669"/>
    <property type="project" value="UniProtKB-KW"/>
</dbReference>
<comment type="subcellular location">
    <subcellularLocation>
        <location evidence="1">Mitochondrion</location>
    </subcellularLocation>
</comment>
<dbReference type="STRING" id="1429867.A0A0G4PNX4"/>
<protein>
    <recommendedName>
        <fullName evidence="9">Small ribosomal subunit protein uS4m</fullName>
    </recommendedName>
</protein>
<organism evidence="13 14">
    <name type="scientific">Penicillium camemberti (strain FM 013)</name>
    <dbReference type="NCBI Taxonomy" id="1429867"/>
    <lineage>
        <taxon>Eukaryota</taxon>
        <taxon>Fungi</taxon>
        <taxon>Dikarya</taxon>
        <taxon>Ascomycota</taxon>
        <taxon>Pezizomycotina</taxon>
        <taxon>Eurotiomycetes</taxon>
        <taxon>Eurotiomycetidae</taxon>
        <taxon>Eurotiales</taxon>
        <taxon>Aspergillaceae</taxon>
        <taxon>Penicillium</taxon>
    </lineage>
</organism>
<keyword evidence="5" id="KW-0689">Ribosomal protein</keyword>
<proteinExistence type="inferred from homology"/>
<evidence type="ECO:0000313" key="14">
    <source>
        <dbReference type="Proteomes" id="UP000053732"/>
    </source>
</evidence>
<accession>A0A0G4PNX4</accession>
<feature type="compositionally biased region" description="Basic and acidic residues" evidence="11">
    <location>
        <begin position="442"/>
        <end position="473"/>
    </location>
</feature>
<keyword evidence="7" id="KW-0687">Ribonucleoprotein</keyword>
<dbReference type="GO" id="GO:0042274">
    <property type="term" value="P:ribosomal small subunit biogenesis"/>
    <property type="evidence" value="ECO:0007669"/>
    <property type="project" value="TreeGrafter"/>
</dbReference>
<dbReference type="InterPro" id="IPR002942">
    <property type="entry name" value="S4_RNA-bd"/>
</dbReference>
<dbReference type="GO" id="GO:0003735">
    <property type="term" value="F:structural constituent of ribosome"/>
    <property type="evidence" value="ECO:0007669"/>
    <property type="project" value="TreeGrafter"/>
</dbReference>
<evidence type="ECO:0000256" key="8">
    <source>
        <dbReference type="ARBA" id="ARBA00037226"/>
    </source>
</evidence>
<dbReference type="InterPro" id="IPR022801">
    <property type="entry name" value="Ribosomal_uS4"/>
</dbReference>
<evidence type="ECO:0000256" key="3">
    <source>
        <dbReference type="ARBA" id="ARBA00022730"/>
    </source>
</evidence>
<evidence type="ECO:0000256" key="1">
    <source>
        <dbReference type="ARBA" id="ARBA00004173"/>
    </source>
</evidence>
<evidence type="ECO:0000256" key="5">
    <source>
        <dbReference type="ARBA" id="ARBA00022980"/>
    </source>
</evidence>
<dbReference type="PROSITE" id="PS00632">
    <property type="entry name" value="RIBOSOMAL_S4"/>
    <property type="match status" value="1"/>
</dbReference>
<dbReference type="FunFam" id="3.10.290.10:FF:000025">
    <property type="entry name" value="30S ribosomal subunit S4"/>
    <property type="match status" value="1"/>
</dbReference>
<comment type="function">
    <text evidence="8">Component of the mitochondrial ribosome (mitoribosome), a dedicated translation machinery responsible for the synthesis of mitochondrial genome-encoded proteins, including at least some of the essential transmembrane subunits of the mitochondrial respiratory chain. The mitoribosomes are attached to the mitochondrial inner membrane and translation products are cotranslationally integrated into the membrane.</text>
</comment>
<comment type="similarity">
    <text evidence="2">Belongs to the universal ribosomal protein uS4 family.</text>
</comment>
<keyword evidence="4 10" id="KW-0694">RNA-binding</keyword>
<evidence type="ECO:0000256" key="2">
    <source>
        <dbReference type="ARBA" id="ARBA00007465"/>
    </source>
</evidence>
<dbReference type="Gene3D" id="3.10.290.10">
    <property type="entry name" value="RNA-binding S4 domain"/>
    <property type="match status" value="1"/>
</dbReference>
<evidence type="ECO:0000259" key="12">
    <source>
        <dbReference type="SMART" id="SM00363"/>
    </source>
</evidence>
<dbReference type="AlphaFoldDB" id="A0A0G4PNX4"/>
<dbReference type="EMBL" id="HG793157">
    <property type="protein sequence ID" value="CRL27873.1"/>
    <property type="molecule type" value="Genomic_DNA"/>
</dbReference>
<keyword evidence="14" id="KW-1185">Reference proteome</keyword>
<evidence type="ECO:0000256" key="7">
    <source>
        <dbReference type="ARBA" id="ARBA00023274"/>
    </source>
</evidence>
<evidence type="ECO:0000256" key="4">
    <source>
        <dbReference type="ARBA" id="ARBA00022884"/>
    </source>
</evidence>
<reference evidence="13 14" key="1">
    <citation type="journal article" date="2014" name="Nat. Commun.">
        <title>Multiple recent horizontal transfers of a large genomic region in cheese making fungi.</title>
        <authorList>
            <person name="Cheeseman K."/>
            <person name="Ropars J."/>
            <person name="Renault P."/>
            <person name="Dupont J."/>
            <person name="Gouzy J."/>
            <person name="Branca A."/>
            <person name="Abraham A.L."/>
            <person name="Ceppi M."/>
            <person name="Conseiller E."/>
            <person name="Debuchy R."/>
            <person name="Malagnac F."/>
            <person name="Goarin A."/>
            <person name="Silar P."/>
            <person name="Lacoste S."/>
            <person name="Sallet E."/>
            <person name="Bensimon A."/>
            <person name="Giraud T."/>
            <person name="Brygoo Y."/>
        </authorList>
    </citation>
    <scope>NUCLEOTIDE SEQUENCE [LARGE SCALE GENOMIC DNA]</scope>
    <source>
        <strain evidence="14">FM 013</strain>
    </source>
</reference>
<evidence type="ECO:0000256" key="11">
    <source>
        <dbReference type="SAM" id="MobiDB-lite"/>
    </source>
</evidence>
<dbReference type="Pfam" id="PF01479">
    <property type="entry name" value="S4"/>
    <property type="match status" value="1"/>
</dbReference>
<evidence type="ECO:0000256" key="9">
    <source>
        <dbReference type="ARBA" id="ARBA00071419"/>
    </source>
</evidence>
<sequence>MFNTGLEKLWAPHASDKFQGVVFFFRGAHYPRRAPQDQQHMCGQRRGNIEQLLGPLLQPRATGSRIDEKKIFHEWRCQRIRLSMTRGPLNRLFHRAVQCRDQSVVTRLDDHGHPNKHCVYRVATMRNRASNTLSKGKIRQSWSKYNLYNMQRFRSPPTTNRTFFQQKWSAKAASRAYHGEQVREGQWKRMFNHRIRSVIPMNASDLAADDGSLVSSGRGSGLDKGGKPAYQTRPIPYTNMTFAPLERRLDVAIFRALFASSARQARQFVIHGAVTVNGQKMKHPSYLLNPGDLFQVDPDRVLYATGHTKTPFERRMGRVGRREAKAARLAEAEGGAPEAEAESKETAKEDTKKTKKGETEETEETEKEDIKETLQALLGRAKAVMSAGKETLAPQRKQELRGFQKAVRRVLSRSESSTVLADGLEAQFSQLTLLLKAKRAEKKPEKKDAKPRPEDAFATDKGDAELASAKKDTEATASDKLSKAFAQATLGNDVDASELTDEEFETLKRALTQMRDNPLDNSKTYSTPWQPRQYMSAFAFIPRYLEVNQNICAAVYLRHPVARPGSAEVPTPFGESIATPAYGWYLRRRW</sequence>
<dbReference type="InterPro" id="IPR018079">
    <property type="entry name" value="Ribosomal_uS4_CS"/>
</dbReference>
<keyword evidence="6" id="KW-0496">Mitochondrion</keyword>
<name>A0A0G4PNX4_PENC3</name>
<feature type="region of interest" description="Disordered" evidence="11">
    <location>
        <begin position="439"/>
        <end position="473"/>
    </location>
</feature>
<dbReference type="SMART" id="SM00363">
    <property type="entry name" value="S4"/>
    <property type="match status" value="1"/>
</dbReference>
<evidence type="ECO:0000256" key="6">
    <source>
        <dbReference type="ARBA" id="ARBA00023128"/>
    </source>
</evidence>
<dbReference type="InterPro" id="IPR036986">
    <property type="entry name" value="S4_RNA-bd_sf"/>
</dbReference>
<dbReference type="SUPFAM" id="SSF55174">
    <property type="entry name" value="Alpha-L RNA-binding motif"/>
    <property type="match status" value="1"/>
</dbReference>
<dbReference type="PROSITE" id="PS50889">
    <property type="entry name" value="S4"/>
    <property type="match status" value="1"/>
</dbReference>
<dbReference type="GO" id="GO:0005763">
    <property type="term" value="C:mitochondrial small ribosomal subunit"/>
    <property type="evidence" value="ECO:0007669"/>
    <property type="project" value="TreeGrafter"/>
</dbReference>
<dbReference type="CDD" id="cd00165">
    <property type="entry name" value="S4"/>
    <property type="match status" value="1"/>
</dbReference>
<dbReference type="PANTHER" id="PTHR11831:SF4">
    <property type="entry name" value="SMALL RIBOSOMAL SUBUNIT PROTEIN US4M"/>
    <property type="match status" value="1"/>
</dbReference>
<gene>
    <name evidence="13" type="ORF">PCAMFM013_S024g000128</name>
</gene>
<evidence type="ECO:0000313" key="13">
    <source>
        <dbReference type="EMBL" id="CRL27873.1"/>
    </source>
</evidence>
<dbReference type="Proteomes" id="UP000053732">
    <property type="component" value="Unassembled WGS sequence"/>
</dbReference>
<feature type="compositionally biased region" description="Basic and acidic residues" evidence="11">
    <location>
        <begin position="341"/>
        <end position="359"/>
    </location>
</feature>
<feature type="domain" description="RNA-binding S4" evidence="12">
    <location>
        <begin position="247"/>
        <end position="307"/>
    </location>
</feature>